<reference evidence="1 2" key="1">
    <citation type="submission" date="2024-06" db="EMBL/GenBank/DDBJ databases">
        <authorList>
            <person name="Li F."/>
        </authorList>
    </citation>
    <scope>NUCLEOTIDE SEQUENCE [LARGE SCALE GENOMIC DNA]</scope>
    <source>
        <strain evidence="1 2">GXAS 311</strain>
    </source>
</reference>
<protein>
    <submittedName>
        <fullName evidence="1">Restriction endonuclease subunit S</fullName>
        <ecNumber evidence="1">3.1.21.-</ecNumber>
    </submittedName>
</protein>
<dbReference type="Gene3D" id="3.90.220.20">
    <property type="entry name" value="DNA methylase specificity domains"/>
    <property type="match status" value="2"/>
</dbReference>
<dbReference type="CDD" id="cd17521">
    <property type="entry name" value="RMtype1_S_Sau13435ORF2165P_TRD2-CR2_like"/>
    <property type="match status" value="1"/>
</dbReference>
<name>A0ABV2BWS5_9GAMM</name>
<proteinExistence type="predicted"/>
<dbReference type="PANTHER" id="PTHR43140">
    <property type="entry name" value="TYPE-1 RESTRICTION ENZYME ECOKI SPECIFICITY PROTEIN"/>
    <property type="match status" value="1"/>
</dbReference>
<dbReference type="EC" id="3.1.21.-" evidence="1"/>
<organism evidence="1 2">
    <name type="scientific">Aliikangiella maris</name>
    <dbReference type="NCBI Taxonomy" id="3162458"/>
    <lineage>
        <taxon>Bacteria</taxon>
        <taxon>Pseudomonadati</taxon>
        <taxon>Pseudomonadota</taxon>
        <taxon>Gammaproteobacteria</taxon>
        <taxon>Oceanospirillales</taxon>
        <taxon>Pleioneaceae</taxon>
        <taxon>Aliikangiella</taxon>
    </lineage>
</organism>
<dbReference type="Proteomes" id="UP001548189">
    <property type="component" value="Unassembled WGS sequence"/>
</dbReference>
<dbReference type="InterPro" id="IPR051212">
    <property type="entry name" value="Type-I_RE_S_subunit"/>
</dbReference>
<dbReference type="SUPFAM" id="SSF116734">
    <property type="entry name" value="DNA methylase specificity domain"/>
    <property type="match status" value="2"/>
</dbReference>
<dbReference type="InterPro" id="IPR000055">
    <property type="entry name" value="Restrct_endonuc_typeI_TRD"/>
</dbReference>
<dbReference type="CDD" id="cd17267">
    <property type="entry name" value="RMtype1_S_EcoAO83I-TRD1-CR1_like"/>
    <property type="match status" value="1"/>
</dbReference>
<dbReference type="InterPro" id="IPR044946">
    <property type="entry name" value="Restrct_endonuc_typeI_TRD_sf"/>
</dbReference>
<comment type="caution">
    <text evidence="1">The sequence shown here is derived from an EMBL/GenBank/DDBJ whole genome shotgun (WGS) entry which is preliminary data.</text>
</comment>
<keyword evidence="1" id="KW-0540">Nuclease</keyword>
<accession>A0ABV2BWS5</accession>
<dbReference type="GO" id="GO:0016787">
    <property type="term" value="F:hydrolase activity"/>
    <property type="evidence" value="ECO:0007669"/>
    <property type="project" value="UniProtKB-KW"/>
</dbReference>
<keyword evidence="2" id="KW-1185">Reference proteome</keyword>
<gene>
    <name evidence="1" type="ORF">ABVT43_14720</name>
</gene>
<dbReference type="Pfam" id="PF01420">
    <property type="entry name" value="Methylase_S"/>
    <property type="match status" value="2"/>
</dbReference>
<keyword evidence="1" id="KW-0378">Hydrolase</keyword>
<dbReference type="GO" id="GO:0004519">
    <property type="term" value="F:endonuclease activity"/>
    <property type="evidence" value="ECO:0007669"/>
    <property type="project" value="UniProtKB-KW"/>
</dbReference>
<dbReference type="EMBL" id="JBEVCJ010000021">
    <property type="protein sequence ID" value="MET1256391.1"/>
    <property type="molecule type" value="Genomic_DNA"/>
</dbReference>
<dbReference type="PANTHER" id="PTHR43140:SF1">
    <property type="entry name" value="TYPE I RESTRICTION ENZYME ECOKI SPECIFICITY SUBUNIT"/>
    <property type="match status" value="1"/>
</dbReference>
<keyword evidence="1" id="KW-0255">Endonuclease</keyword>
<sequence length="516" mass="58385">MSEIHLPESWLETKLESLTTDISYGYTASSSSDLIGPKMLRITDIQDNKVNWNDVPYCYIDSDKKDKYILYKNDLVFARTGATVGKSFLIRNTPPEAVYASYLIRVRTTSDGMISFLAHFFNSNQYWKQITEFSSGIGQPNVNGTKLKALDVPVPPLAEQKVIAERLDKLLAQVENTKARLERIPEILKRFRQSVLAAAVSGKLTEEWRRKNMQTWPDEEKKLGDVIELAYGKSLPSKSRSGSGFPVFGSNGEVGIHKEKLVSGPFIIVGRKGSYGEVTWSNQSGWPIDTTYYVIPKTEANLRFVYFLLQTLGLNQLNRSTAIPGLNREDAYGCSVTFPAINEQSEIVRRVEELLAFANLIEERLNDTIDRVTVLTQVILAKAFCGELTAEWREENQELITGENSAEALLEKIRLERDIRKKLMPKRKSKKAPGNKMKKEVISVVEALKDTNKSMSGQELMSACGYPSDSDTEKLEQFFLDIRTSLLEEKSIIKLERTDDGQDWFELAETEIVKES</sequence>
<evidence type="ECO:0000313" key="1">
    <source>
        <dbReference type="EMBL" id="MET1256391.1"/>
    </source>
</evidence>
<evidence type="ECO:0000313" key="2">
    <source>
        <dbReference type="Proteomes" id="UP001548189"/>
    </source>
</evidence>